<dbReference type="NCBIfam" id="NF033516">
    <property type="entry name" value="transpos_IS3"/>
    <property type="match status" value="1"/>
</dbReference>
<evidence type="ECO:0000313" key="6">
    <source>
        <dbReference type="Proteomes" id="UP000009154"/>
    </source>
</evidence>
<gene>
    <name evidence="4" type="ordered locus">GPOL_c12640</name>
    <name evidence="5" type="ordered locus">GPOL_c12770</name>
</gene>
<dbReference type="AlphaFoldDB" id="H6N3H3"/>
<reference evidence="5 6" key="1">
    <citation type="journal article" date="2012" name="Appl. Environ. Microbiol.">
        <title>Involvement of two latex-clearing proteins during rubber degradation and insights into the subsequent degradation pathway revealed by the genome sequence of Gordonia polyisoprenivorans strain VH2.</title>
        <authorList>
            <person name="Hiessl S."/>
            <person name="Schuldes J."/>
            <person name="Thurmer A."/>
            <person name="Halbsguth T."/>
            <person name="Broker D."/>
            <person name="Angelov A."/>
            <person name="Liebl W."/>
            <person name="Daniel R."/>
            <person name="Steinbuchel A."/>
        </authorList>
    </citation>
    <scope>NUCLEOTIDE SEQUENCE [LARGE SCALE GENOMIC DNA]</scope>
    <source>
        <strain evidence="6">DSM 44266 / VH2</strain>
        <strain evidence="5">VH2</strain>
    </source>
</reference>
<evidence type="ECO:0000313" key="4">
    <source>
        <dbReference type="EMBL" id="AFA72319.1"/>
    </source>
</evidence>
<feature type="transmembrane region" description="Helical" evidence="2">
    <location>
        <begin position="116"/>
        <end position="135"/>
    </location>
</feature>
<feature type="domain" description="Integrase catalytic" evidence="3">
    <location>
        <begin position="104"/>
        <end position="273"/>
    </location>
</feature>
<evidence type="ECO:0000256" key="1">
    <source>
        <dbReference type="ARBA" id="ARBA00002286"/>
    </source>
</evidence>
<evidence type="ECO:0000259" key="3">
    <source>
        <dbReference type="PROSITE" id="PS50994"/>
    </source>
</evidence>
<organism evidence="5 6">
    <name type="scientific">Gordonia polyisoprenivorans (strain DSM 44266 / VH2)</name>
    <dbReference type="NCBI Taxonomy" id="1112204"/>
    <lineage>
        <taxon>Bacteria</taxon>
        <taxon>Bacillati</taxon>
        <taxon>Actinomycetota</taxon>
        <taxon>Actinomycetes</taxon>
        <taxon>Mycobacteriales</taxon>
        <taxon>Gordoniaceae</taxon>
        <taxon>Gordonia</taxon>
    </lineage>
</organism>
<dbReference type="InterPro" id="IPR001584">
    <property type="entry name" value="Integrase_cat-core"/>
</dbReference>
<comment type="function">
    <text evidence="1">Involved in the transposition of the insertion sequence.</text>
</comment>
<dbReference type="HOGENOM" id="CLU_027402_4_0_11"/>
<dbReference type="Pfam" id="PF00665">
    <property type="entry name" value="rve"/>
    <property type="match status" value="1"/>
</dbReference>
<dbReference type="EMBL" id="CP003119">
    <property type="protein sequence ID" value="AFA72332.1"/>
    <property type="molecule type" value="Genomic_DNA"/>
</dbReference>
<keyword evidence="2" id="KW-0812">Transmembrane</keyword>
<dbReference type="Gene3D" id="3.30.420.10">
    <property type="entry name" value="Ribonuclease H-like superfamily/Ribonuclease H"/>
    <property type="match status" value="1"/>
</dbReference>
<dbReference type="InterPro" id="IPR050900">
    <property type="entry name" value="Transposase_IS3/IS150/IS904"/>
</dbReference>
<name>H6N3H3_GORPV</name>
<dbReference type="PROSITE" id="PS50994">
    <property type="entry name" value="INTEGRASE"/>
    <property type="match status" value="1"/>
</dbReference>
<dbReference type="InterPro" id="IPR036397">
    <property type="entry name" value="RNaseH_sf"/>
</dbReference>
<sequence>MQIAPSTYYAHKQRGRISAAALAEAYAAHEVFRQFTKNRSVYGVRKMHHQMWRAGHPMGRDQVGRLMGICGISGAVRGSHRTVTTRRDDKAPRFPDHVARQWNIADRPDRWWVADFTYVWTLAGFVYVSFLVDVFSRRILGWRVMTSKHTPLVTSVVEQALFTRRRTVFNFTATGLVHHSDAGSQYTSLAFTAALREADITGSIGSVGDALDNALMESTIGLYKTELINTGRTWTDRAEVERETAAYVFWFNTDRLHSSLGYCSPIEYETRYRESVTSETEVA</sequence>
<dbReference type="PANTHER" id="PTHR46889:SF5">
    <property type="entry name" value="INTEGRASE PROTEIN"/>
    <property type="match status" value="1"/>
</dbReference>
<dbReference type="InterPro" id="IPR025948">
    <property type="entry name" value="HTH-like_dom"/>
</dbReference>
<evidence type="ECO:0000313" key="5">
    <source>
        <dbReference type="EMBL" id="AFA72332.1"/>
    </source>
</evidence>
<dbReference type="Pfam" id="PF13276">
    <property type="entry name" value="HTH_21"/>
    <property type="match status" value="1"/>
</dbReference>
<dbReference type="InterPro" id="IPR048020">
    <property type="entry name" value="Transpos_IS3"/>
</dbReference>
<dbReference type="PANTHER" id="PTHR46889">
    <property type="entry name" value="TRANSPOSASE INSF FOR INSERTION SEQUENCE IS3B-RELATED"/>
    <property type="match status" value="1"/>
</dbReference>
<dbReference type="KEGG" id="gpo:GPOL_c12770"/>
<dbReference type="InterPro" id="IPR012337">
    <property type="entry name" value="RNaseH-like_sf"/>
</dbReference>
<dbReference type="GO" id="GO:0015074">
    <property type="term" value="P:DNA integration"/>
    <property type="evidence" value="ECO:0007669"/>
    <property type="project" value="InterPro"/>
</dbReference>
<dbReference type="EMBL" id="CP003119">
    <property type="protein sequence ID" value="AFA72319.1"/>
    <property type="molecule type" value="Genomic_DNA"/>
</dbReference>
<keyword evidence="2" id="KW-0472">Membrane</keyword>
<accession>H6N3H3</accession>
<dbReference type="STRING" id="1112204.GPOL_c12640"/>
<dbReference type="Proteomes" id="UP000009154">
    <property type="component" value="Chromosome"/>
</dbReference>
<evidence type="ECO:0000256" key="2">
    <source>
        <dbReference type="SAM" id="Phobius"/>
    </source>
</evidence>
<dbReference type="KEGG" id="gpo:GPOL_c12640"/>
<proteinExistence type="predicted"/>
<dbReference type="Pfam" id="PF13333">
    <property type="entry name" value="rve_2"/>
    <property type="match status" value="1"/>
</dbReference>
<keyword evidence="6" id="KW-1185">Reference proteome</keyword>
<protein>
    <submittedName>
        <fullName evidence="5">Integrase core domain-containing protein</fullName>
    </submittedName>
    <submittedName>
        <fullName evidence="4">Putative transposase</fullName>
    </submittedName>
</protein>
<dbReference type="GO" id="GO:0003676">
    <property type="term" value="F:nucleic acid binding"/>
    <property type="evidence" value="ECO:0007669"/>
    <property type="project" value="InterPro"/>
</dbReference>
<keyword evidence="2" id="KW-1133">Transmembrane helix</keyword>
<dbReference type="eggNOG" id="COG2801">
    <property type="taxonomic scope" value="Bacteria"/>
</dbReference>
<dbReference type="SUPFAM" id="SSF53098">
    <property type="entry name" value="Ribonuclease H-like"/>
    <property type="match status" value="1"/>
</dbReference>